<dbReference type="PANTHER" id="PTHR11062:SF50">
    <property type="entry name" value="ARABINOSYLTRANSFERASE ARAD1-RELATED"/>
    <property type="match status" value="1"/>
</dbReference>
<dbReference type="GO" id="GO:0000139">
    <property type="term" value="C:Golgi membrane"/>
    <property type="evidence" value="ECO:0007669"/>
    <property type="project" value="UniProtKB-SubCell"/>
</dbReference>
<proteinExistence type="inferred from homology"/>
<protein>
    <recommendedName>
        <fullName evidence="8">Exostosin GT47 domain-containing protein</fullName>
    </recommendedName>
</protein>
<gene>
    <name evidence="9" type="ORF">CISIN_1g011685mg</name>
</gene>
<keyword evidence="7" id="KW-1133">Transmembrane helix</keyword>
<reference evidence="9 10" key="1">
    <citation type="submission" date="2014-04" db="EMBL/GenBank/DDBJ databases">
        <authorList>
            <consortium name="International Citrus Genome Consortium"/>
            <person name="Gmitter F."/>
            <person name="Chen C."/>
            <person name="Farmerie W."/>
            <person name="Harkins T."/>
            <person name="Desany B."/>
            <person name="Mohiuddin M."/>
            <person name="Kodira C."/>
            <person name="Borodovsky M."/>
            <person name="Lomsadze A."/>
            <person name="Burns P."/>
            <person name="Jenkins J."/>
            <person name="Prochnik S."/>
            <person name="Shu S."/>
            <person name="Chapman J."/>
            <person name="Pitluck S."/>
            <person name="Schmutz J."/>
            <person name="Rokhsar D."/>
        </authorList>
    </citation>
    <scope>NUCLEOTIDE SEQUENCE</scope>
</reference>
<feature type="region of interest" description="Disordered" evidence="6">
    <location>
        <begin position="1"/>
        <end position="23"/>
    </location>
</feature>
<keyword evidence="4" id="KW-0735">Signal-anchor</keyword>
<evidence type="ECO:0000256" key="7">
    <source>
        <dbReference type="SAM" id="Phobius"/>
    </source>
</evidence>
<evidence type="ECO:0000256" key="4">
    <source>
        <dbReference type="ARBA" id="ARBA00022968"/>
    </source>
</evidence>
<feature type="domain" description="Exostosin GT47" evidence="8">
    <location>
        <begin position="90"/>
        <end position="398"/>
    </location>
</feature>
<dbReference type="PANTHER" id="PTHR11062">
    <property type="entry name" value="EXOSTOSIN HEPARAN SULFATE GLYCOSYLTRANSFERASE -RELATED"/>
    <property type="match status" value="1"/>
</dbReference>
<dbReference type="eggNOG" id="KOG1021">
    <property type="taxonomic scope" value="Eukaryota"/>
</dbReference>
<evidence type="ECO:0000256" key="1">
    <source>
        <dbReference type="ARBA" id="ARBA00004323"/>
    </source>
</evidence>
<sequence length="479" mass="54014">MNRKPKPISPPMSPPPLPSIPNSQSHKTLTPISLMARKSSLLKQTLIVLALFILAVYAFVNTFFSPPVAADADPAFNKLSQQNSNIEFKSSKVKVYMYNLPRKFTYGIIEQHSMARGGLVGPVADVSMLKYPGHQHMGEWYVFSDLSRPESERVGSPVVKVTDPGEADLFFVPVFSSLSLVVNVGGPAAAHRYSDEEMQEELVEWLEQQEYWRRNNGRDHVIIAGDPNAMLRVMDRIKNAVLLVSDFGRLRVDQGSLVKDVVIPYSHRINTYTGDPRVDNRNTLLFFMGNRYRKEGGKIRDLLFNILETEEDVVIKHGTQSRESRRAATQGMHTSKFCLNPAGDTPSACRLFDAIVSLCVPVIVSDSIELPFEDVIDYRKIAVFVETSAATKPGFLISTLRAVTPDRILEYQRELKKVQRYFIYDHPNGAVNEIWREVSQKLPLIKIMINRDKRLVRRESSEPVCSSLCTNQSGLITSL</sequence>
<feature type="transmembrane region" description="Helical" evidence="7">
    <location>
        <begin position="45"/>
        <end position="64"/>
    </location>
</feature>
<dbReference type="AlphaFoldDB" id="A0A067GCD7"/>
<keyword evidence="10" id="KW-1185">Reference proteome</keyword>
<keyword evidence="3" id="KW-0328">Glycosyltransferase</keyword>
<keyword evidence="7" id="KW-0812">Transmembrane</keyword>
<keyword evidence="3" id="KW-0808">Transferase</keyword>
<dbReference type="SMR" id="A0A067GCD7"/>
<organism evidence="9 10">
    <name type="scientific">Citrus sinensis</name>
    <name type="common">Sweet orange</name>
    <name type="synonym">Citrus aurantium var. sinensis</name>
    <dbReference type="NCBI Taxonomy" id="2711"/>
    <lineage>
        <taxon>Eukaryota</taxon>
        <taxon>Viridiplantae</taxon>
        <taxon>Streptophyta</taxon>
        <taxon>Embryophyta</taxon>
        <taxon>Tracheophyta</taxon>
        <taxon>Spermatophyta</taxon>
        <taxon>Magnoliopsida</taxon>
        <taxon>eudicotyledons</taxon>
        <taxon>Gunneridae</taxon>
        <taxon>Pentapetalae</taxon>
        <taxon>rosids</taxon>
        <taxon>malvids</taxon>
        <taxon>Sapindales</taxon>
        <taxon>Rutaceae</taxon>
        <taxon>Aurantioideae</taxon>
        <taxon>Citrus</taxon>
    </lineage>
</organism>
<comment type="subcellular location">
    <subcellularLocation>
        <location evidence="1">Golgi apparatus membrane</location>
        <topology evidence="1">Single-pass type II membrane protein</topology>
    </subcellularLocation>
</comment>
<dbReference type="PaxDb" id="2711-XP_006468493.1"/>
<evidence type="ECO:0000256" key="6">
    <source>
        <dbReference type="SAM" id="MobiDB-lite"/>
    </source>
</evidence>
<dbReference type="EMBL" id="KK784880">
    <property type="protein sequence ID" value="KDO77353.1"/>
    <property type="molecule type" value="Genomic_DNA"/>
</dbReference>
<keyword evidence="7" id="KW-0472">Membrane</keyword>
<dbReference type="STRING" id="2711.A0A067GCD7"/>
<dbReference type="Pfam" id="PF03016">
    <property type="entry name" value="Exostosin_GT47"/>
    <property type="match status" value="1"/>
</dbReference>
<evidence type="ECO:0000313" key="10">
    <source>
        <dbReference type="Proteomes" id="UP000027120"/>
    </source>
</evidence>
<evidence type="ECO:0000313" key="9">
    <source>
        <dbReference type="EMBL" id="KDO77353.1"/>
    </source>
</evidence>
<name>A0A067GCD7_CITSI</name>
<dbReference type="GO" id="GO:0016757">
    <property type="term" value="F:glycosyltransferase activity"/>
    <property type="evidence" value="ECO:0007669"/>
    <property type="project" value="UniProtKB-KW"/>
</dbReference>
<evidence type="ECO:0000256" key="5">
    <source>
        <dbReference type="ARBA" id="ARBA00023034"/>
    </source>
</evidence>
<evidence type="ECO:0000256" key="3">
    <source>
        <dbReference type="ARBA" id="ARBA00022676"/>
    </source>
</evidence>
<dbReference type="InterPro" id="IPR004263">
    <property type="entry name" value="Exostosin"/>
</dbReference>
<dbReference type="Proteomes" id="UP000027120">
    <property type="component" value="Unassembled WGS sequence"/>
</dbReference>
<dbReference type="InterPro" id="IPR040911">
    <property type="entry name" value="Exostosin_GT47"/>
</dbReference>
<evidence type="ECO:0000256" key="2">
    <source>
        <dbReference type="ARBA" id="ARBA00010271"/>
    </source>
</evidence>
<feature type="compositionally biased region" description="Pro residues" evidence="6">
    <location>
        <begin position="7"/>
        <end position="19"/>
    </location>
</feature>
<accession>A0A067GCD7</accession>
<evidence type="ECO:0000259" key="8">
    <source>
        <dbReference type="Pfam" id="PF03016"/>
    </source>
</evidence>
<comment type="similarity">
    <text evidence="2">Belongs to the glycosyltransferase 47 family.</text>
</comment>
<keyword evidence="5" id="KW-0333">Golgi apparatus</keyword>